<protein>
    <submittedName>
        <fullName evidence="1">Uncharacterized protein</fullName>
    </submittedName>
</protein>
<keyword evidence="2" id="KW-1185">Reference proteome</keyword>
<sequence length="110" mass="12119">MMSLGTHLNIKLQPFYGGNAMSTPGRLVLLISLCGLNNQLQLHCRPESLLTDIEPIGYQVGSFAERYVSEELNISRSRPVPLDSPEEYALALERGPRNGGPIIQSNSRLP</sequence>
<dbReference type="Proteomes" id="UP001396334">
    <property type="component" value="Unassembled WGS sequence"/>
</dbReference>
<comment type="caution">
    <text evidence="1">The sequence shown here is derived from an EMBL/GenBank/DDBJ whole genome shotgun (WGS) entry which is preliminary data.</text>
</comment>
<evidence type="ECO:0000313" key="2">
    <source>
        <dbReference type="Proteomes" id="UP001396334"/>
    </source>
</evidence>
<accession>A0ABR2PL23</accession>
<proteinExistence type="predicted"/>
<dbReference type="EMBL" id="JBBPBN010000057">
    <property type="protein sequence ID" value="KAK8989109.1"/>
    <property type="molecule type" value="Genomic_DNA"/>
</dbReference>
<evidence type="ECO:0000313" key="1">
    <source>
        <dbReference type="EMBL" id="KAK8989109.1"/>
    </source>
</evidence>
<reference evidence="1 2" key="1">
    <citation type="journal article" date="2024" name="G3 (Bethesda)">
        <title>Genome assembly of Hibiscus sabdariffa L. provides insights into metabolisms of medicinal natural products.</title>
        <authorList>
            <person name="Kim T."/>
        </authorList>
    </citation>
    <scope>NUCLEOTIDE SEQUENCE [LARGE SCALE GENOMIC DNA]</scope>
    <source>
        <strain evidence="1">TK-2024</strain>
        <tissue evidence="1">Old leaves</tissue>
    </source>
</reference>
<name>A0ABR2PL23_9ROSI</name>
<organism evidence="1 2">
    <name type="scientific">Hibiscus sabdariffa</name>
    <name type="common">roselle</name>
    <dbReference type="NCBI Taxonomy" id="183260"/>
    <lineage>
        <taxon>Eukaryota</taxon>
        <taxon>Viridiplantae</taxon>
        <taxon>Streptophyta</taxon>
        <taxon>Embryophyta</taxon>
        <taxon>Tracheophyta</taxon>
        <taxon>Spermatophyta</taxon>
        <taxon>Magnoliopsida</taxon>
        <taxon>eudicotyledons</taxon>
        <taxon>Gunneridae</taxon>
        <taxon>Pentapetalae</taxon>
        <taxon>rosids</taxon>
        <taxon>malvids</taxon>
        <taxon>Malvales</taxon>
        <taxon>Malvaceae</taxon>
        <taxon>Malvoideae</taxon>
        <taxon>Hibiscus</taxon>
    </lineage>
</organism>
<gene>
    <name evidence="1" type="ORF">V6N11_030476</name>
</gene>